<keyword evidence="2" id="KW-0472">Membrane</keyword>
<feature type="compositionally biased region" description="Basic and acidic residues" evidence="1">
    <location>
        <begin position="743"/>
        <end position="759"/>
    </location>
</feature>
<organism evidence="4 5">
    <name type="scientific">Streptomyces liliiviolaceus</name>
    <dbReference type="NCBI Taxonomy" id="2823109"/>
    <lineage>
        <taxon>Bacteria</taxon>
        <taxon>Bacillati</taxon>
        <taxon>Actinomycetota</taxon>
        <taxon>Actinomycetes</taxon>
        <taxon>Kitasatosporales</taxon>
        <taxon>Streptomycetaceae</taxon>
        <taxon>Streptomyces</taxon>
    </lineage>
</organism>
<protein>
    <submittedName>
        <fullName evidence="4">Uncharacterized protein</fullName>
    </submittedName>
</protein>
<keyword evidence="2" id="KW-1133">Transmembrane helix</keyword>
<evidence type="ECO:0000313" key="4">
    <source>
        <dbReference type="EMBL" id="MBQ0853292.1"/>
    </source>
</evidence>
<accession>A0A940XYP7</accession>
<feature type="transmembrane region" description="Helical" evidence="2">
    <location>
        <begin position="707"/>
        <end position="724"/>
    </location>
</feature>
<evidence type="ECO:0000256" key="2">
    <source>
        <dbReference type="SAM" id="Phobius"/>
    </source>
</evidence>
<sequence>MRRQGARALTALLLVLLVGVAGPRPAAADDGTRPPGAADGTNLSKDEAFDNPLLSPPLMPVEQLRFLLRRLLPDHQKQQAFNQSRNGAVDFLNPLLLTEKQLNDLLGNPRYASFESRRAWRASMIDLKPMKRFLDPRLVEQLEEKGYNEIPGIAALSGERLHSEGWLQKLEDEAGIAPEAKIASASERQQCAKCSRFYLRQTRTLFAYPYDLTVKETAQKAEDMAKLAKDWAAEGKSDADRKAKLKVEKAYGKERQYRNGVAQEQLGVDLDGVMETAKKENWEESAFKPPFALPSGPSCALPDTRSQRRPVPSALVLAAAKADGTCDEGRGGGAADADAATGLGATLAVPGGNNGGIDFSTMELRYLADPGDGSGLRYSFGADRDPLKGDNRTSTGVSAAARTSDAFFVWLSLDPSAFWVNLNPTEPERVVDDELGRTDVGRIMLEADLRMKKTVGELIHPHTALGRRYWDGLRGECASTRNWITSAPASVHEDGDELYILDAPLDVQMESQYLSEAGGTGDAPPSCPRPDRASEEHNEDLYRTLVLPELTKAVNTAPEYADLRRVHLARVAAQWYRERARTQDTTYGDLIDSGDIAHWRTTARWKPRDTFDRYVDSYRRGEFDVTEKLADGGAKNYVFGGVDFSRVSLRQVPDTRFEADFAKLPKGVDRSLRTPSMDADTVWLGAPTPREASGLGPPDTSAGAGTWALRLLPLLLLPAAFLLLRRRRRHLNTSSSTSPLRRAAVEAPRRRRTGLSDKP</sequence>
<comment type="caution">
    <text evidence="4">The sequence shown here is derived from an EMBL/GenBank/DDBJ whole genome shotgun (WGS) entry which is preliminary data.</text>
</comment>
<feature type="region of interest" description="Disordered" evidence="1">
    <location>
        <begin position="515"/>
        <end position="537"/>
    </location>
</feature>
<proteinExistence type="predicted"/>
<name>A0A940XYP7_9ACTN</name>
<dbReference type="AlphaFoldDB" id="A0A940XYP7"/>
<gene>
    <name evidence="4" type="ORF">J8N05_34570</name>
</gene>
<feature type="region of interest" description="Disordered" evidence="1">
    <location>
        <begin position="733"/>
        <end position="759"/>
    </location>
</feature>
<evidence type="ECO:0000256" key="1">
    <source>
        <dbReference type="SAM" id="MobiDB-lite"/>
    </source>
</evidence>
<keyword evidence="3" id="KW-0732">Signal</keyword>
<dbReference type="EMBL" id="JAGPYQ010000001">
    <property type="protein sequence ID" value="MBQ0853292.1"/>
    <property type="molecule type" value="Genomic_DNA"/>
</dbReference>
<keyword evidence="2" id="KW-0812">Transmembrane</keyword>
<feature type="region of interest" description="Disordered" evidence="1">
    <location>
        <begin position="25"/>
        <end position="51"/>
    </location>
</feature>
<dbReference type="Proteomes" id="UP000677413">
    <property type="component" value="Unassembled WGS sequence"/>
</dbReference>
<feature type="signal peptide" evidence="3">
    <location>
        <begin position="1"/>
        <end position="28"/>
    </location>
</feature>
<dbReference type="RefSeq" id="WP_210889704.1">
    <property type="nucleotide sequence ID" value="NZ_JAGPYQ010000001.1"/>
</dbReference>
<feature type="chain" id="PRO_5038026096" evidence="3">
    <location>
        <begin position="29"/>
        <end position="759"/>
    </location>
</feature>
<evidence type="ECO:0000313" key="5">
    <source>
        <dbReference type="Proteomes" id="UP000677413"/>
    </source>
</evidence>
<evidence type="ECO:0000256" key="3">
    <source>
        <dbReference type="SAM" id="SignalP"/>
    </source>
</evidence>
<keyword evidence="5" id="KW-1185">Reference proteome</keyword>
<reference evidence="4 5" key="1">
    <citation type="submission" date="2021-04" db="EMBL/GenBank/DDBJ databases">
        <authorList>
            <person name="Tang X."/>
            <person name="Zhou X."/>
            <person name="Chen X."/>
            <person name="Cernava T."/>
            <person name="Zhang C."/>
        </authorList>
    </citation>
    <scope>NUCLEOTIDE SEQUENCE [LARGE SCALE GENOMIC DNA]</scope>
    <source>
        <strain evidence="4 5">BH-SS-21</strain>
    </source>
</reference>